<dbReference type="Proteomes" id="UP001519295">
    <property type="component" value="Unassembled WGS sequence"/>
</dbReference>
<sequence>MIPAPRAGEARGTTFSGGEYLLLAVIALVALAVVGTVAGWQWALLLPIAFAGSVLVVLAVLRPVVAAAGLVLVEVTNLSGVVGDVGPVSIFQAALLVGLLSLAYSLRRRSARRGMAAVPMACAGLLVVYVLGQIPGHLDSLDPASSAEGMTRLVLDTVYLVVLLLLARASGRPWLTAAVVVAALSALSGLTLINQVLLDNASDLGGFATVTTADGVMTTTARHAGPLTDSNFWGRHLVMALPFALALVHRAWTANRATSLLAWTAATGMIGIGMYLTQSRGTLLTAGIAFVVWVVAAGPQVRRGAVLALPMVAPLVLLPGIGDRVVDMLRDLTAVERFGVDPSILGRQSAQEVAWAIFGDHRLFGVGIDVYPSLVDRYAGRVGTAVLTPTDGAHNLYAQLAAESGLVGLVAWLVMVGGFAVLAVASTIRLAGTASRGVGGTPTRSLAAAGLAGLVGWSAASVFLHLSYYRTVGLVLVMIGLVASMVLDGRGGRVDVPQAVPAAIRGLRRGLAYGGLCGAAGVVAALLVVVAGSPATYVARQDFTLQPSAAVEQAYLGSYARDVRSRDAVMPTYALILQGGRPDVSTEADAVRGTIAVLATGENPTGAFLALEEAVAEGRQRLAATGADRSFDAVLMSEPTLSAERRTGTGLVLVAVLIGSAMAVLILVVLRRARFLGWGPARRDEPGRIPVHA</sequence>
<evidence type="ECO:0000313" key="8">
    <source>
        <dbReference type="Proteomes" id="UP001519295"/>
    </source>
</evidence>
<proteinExistence type="predicted"/>
<feature type="transmembrane region" description="Helical" evidence="5">
    <location>
        <begin position="260"/>
        <end position="276"/>
    </location>
</feature>
<feature type="transmembrane region" description="Helical" evidence="5">
    <location>
        <begin position="47"/>
        <end position="73"/>
    </location>
</feature>
<feature type="transmembrane region" description="Helical" evidence="5">
    <location>
        <begin position="20"/>
        <end position="40"/>
    </location>
</feature>
<keyword evidence="7" id="KW-0436">Ligase</keyword>
<keyword evidence="4 5" id="KW-0472">Membrane</keyword>
<feature type="transmembrane region" description="Helical" evidence="5">
    <location>
        <begin position="85"/>
        <end position="104"/>
    </location>
</feature>
<feature type="transmembrane region" description="Helical" evidence="5">
    <location>
        <begin position="446"/>
        <end position="466"/>
    </location>
</feature>
<accession>A0ABS4VR01</accession>
<feature type="transmembrane region" description="Helical" evidence="5">
    <location>
        <begin position="150"/>
        <end position="167"/>
    </location>
</feature>
<dbReference type="Pfam" id="PF04932">
    <property type="entry name" value="Wzy_C"/>
    <property type="match status" value="1"/>
</dbReference>
<evidence type="ECO:0000256" key="2">
    <source>
        <dbReference type="ARBA" id="ARBA00022692"/>
    </source>
</evidence>
<keyword evidence="3 5" id="KW-1133">Transmembrane helix</keyword>
<dbReference type="InterPro" id="IPR051533">
    <property type="entry name" value="WaaL-like"/>
</dbReference>
<gene>
    <name evidence="7" type="ORF">JOF36_002038</name>
</gene>
<organism evidence="7 8">
    <name type="scientific">Pseudonocardia parietis</name>
    <dbReference type="NCBI Taxonomy" id="570936"/>
    <lineage>
        <taxon>Bacteria</taxon>
        <taxon>Bacillati</taxon>
        <taxon>Actinomycetota</taxon>
        <taxon>Actinomycetes</taxon>
        <taxon>Pseudonocardiales</taxon>
        <taxon>Pseudonocardiaceae</taxon>
        <taxon>Pseudonocardia</taxon>
    </lineage>
</organism>
<feature type="transmembrane region" description="Helical" evidence="5">
    <location>
        <begin position="232"/>
        <end position="248"/>
    </location>
</feature>
<feature type="transmembrane region" description="Helical" evidence="5">
    <location>
        <begin position="305"/>
        <end position="322"/>
    </location>
</feature>
<feature type="transmembrane region" description="Helical" evidence="5">
    <location>
        <begin position="116"/>
        <end position="138"/>
    </location>
</feature>
<evidence type="ECO:0000256" key="4">
    <source>
        <dbReference type="ARBA" id="ARBA00023136"/>
    </source>
</evidence>
<comment type="caution">
    <text evidence="7">The sequence shown here is derived from an EMBL/GenBank/DDBJ whole genome shotgun (WGS) entry which is preliminary data.</text>
</comment>
<dbReference type="EMBL" id="JAGINU010000001">
    <property type="protein sequence ID" value="MBP2366342.1"/>
    <property type="molecule type" value="Genomic_DNA"/>
</dbReference>
<keyword evidence="2 5" id="KW-0812">Transmembrane</keyword>
<feature type="transmembrane region" description="Helical" evidence="5">
    <location>
        <begin position="472"/>
        <end position="489"/>
    </location>
</feature>
<feature type="transmembrane region" description="Helical" evidence="5">
    <location>
        <begin position="174"/>
        <end position="193"/>
    </location>
</feature>
<evidence type="ECO:0000256" key="3">
    <source>
        <dbReference type="ARBA" id="ARBA00022989"/>
    </source>
</evidence>
<feature type="transmembrane region" description="Helical" evidence="5">
    <location>
        <begin position="510"/>
        <end position="531"/>
    </location>
</feature>
<dbReference type="RefSeq" id="WP_210026380.1">
    <property type="nucleotide sequence ID" value="NZ_JAGINU010000001.1"/>
</dbReference>
<feature type="domain" description="O-antigen ligase-related" evidence="6">
    <location>
        <begin position="269"/>
        <end position="413"/>
    </location>
</feature>
<comment type="subcellular location">
    <subcellularLocation>
        <location evidence="1">Membrane</location>
        <topology evidence="1">Multi-pass membrane protein</topology>
    </subcellularLocation>
</comment>
<reference evidence="7 8" key="1">
    <citation type="submission" date="2021-03" db="EMBL/GenBank/DDBJ databases">
        <title>Sequencing the genomes of 1000 actinobacteria strains.</title>
        <authorList>
            <person name="Klenk H.-P."/>
        </authorList>
    </citation>
    <scope>NUCLEOTIDE SEQUENCE [LARGE SCALE GENOMIC DNA]</scope>
    <source>
        <strain evidence="7 8">DSM 45256</strain>
    </source>
</reference>
<dbReference type="PANTHER" id="PTHR37422:SF13">
    <property type="entry name" value="LIPOPOLYSACCHARIDE BIOSYNTHESIS PROTEIN PA4999-RELATED"/>
    <property type="match status" value="1"/>
</dbReference>
<name>A0ABS4VR01_9PSEU</name>
<feature type="transmembrane region" description="Helical" evidence="5">
    <location>
        <begin position="650"/>
        <end position="670"/>
    </location>
</feature>
<dbReference type="PANTHER" id="PTHR37422">
    <property type="entry name" value="TEICHURONIC ACID BIOSYNTHESIS PROTEIN TUAE"/>
    <property type="match status" value="1"/>
</dbReference>
<evidence type="ECO:0000256" key="1">
    <source>
        <dbReference type="ARBA" id="ARBA00004141"/>
    </source>
</evidence>
<evidence type="ECO:0000256" key="5">
    <source>
        <dbReference type="SAM" id="Phobius"/>
    </source>
</evidence>
<dbReference type="GO" id="GO:0016874">
    <property type="term" value="F:ligase activity"/>
    <property type="evidence" value="ECO:0007669"/>
    <property type="project" value="UniProtKB-KW"/>
</dbReference>
<dbReference type="InterPro" id="IPR007016">
    <property type="entry name" value="O-antigen_ligase-rel_domated"/>
</dbReference>
<evidence type="ECO:0000313" key="7">
    <source>
        <dbReference type="EMBL" id="MBP2366342.1"/>
    </source>
</evidence>
<evidence type="ECO:0000259" key="6">
    <source>
        <dbReference type="Pfam" id="PF04932"/>
    </source>
</evidence>
<keyword evidence="8" id="KW-1185">Reference proteome</keyword>
<protein>
    <submittedName>
        <fullName evidence="7">O-antigen ligase</fullName>
    </submittedName>
</protein>
<feature type="transmembrane region" description="Helical" evidence="5">
    <location>
        <begin position="406"/>
        <end position="425"/>
    </location>
</feature>
<feature type="transmembrane region" description="Helical" evidence="5">
    <location>
        <begin position="282"/>
        <end position="298"/>
    </location>
</feature>